<evidence type="ECO:0000256" key="4">
    <source>
        <dbReference type="ARBA" id="ARBA00022801"/>
    </source>
</evidence>
<dbReference type="InterPro" id="IPR002182">
    <property type="entry name" value="NB-ARC"/>
</dbReference>
<dbReference type="Pfam" id="PF01582">
    <property type="entry name" value="TIR"/>
    <property type="match status" value="1"/>
</dbReference>
<dbReference type="SUPFAM" id="SSF52200">
    <property type="entry name" value="Toll/Interleukin receptor TIR domain"/>
    <property type="match status" value="1"/>
</dbReference>
<dbReference type="AlphaFoldDB" id="A0A816IXZ1"/>
<dbReference type="GO" id="GO:0043531">
    <property type="term" value="F:ADP binding"/>
    <property type="evidence" value="ECO:0007669"/>
    <property type="project" value="InterPro"/>
</dbReference>
<evidence type="ECO:0000256" key="1">
    <source>
        <dbReference type="ARBA" id="ARBA00011982"/>
    </source>
</evidence>
<gene>
    <name evidence="10" type="ORF">DARMORV10_C09P18400.1</name>
</gene>
<dbReference type="SUPFAM" id="SSF52058">
    <property type="entry name" value="L domain-like"/>
    <property type="match status" value="1"/>
</dbReference>
<keyword evidence="6" id="KW-0520">NAD</keyword>
<dbReference type="Proteomes" id="UP001295469">
    <property type="component" value="Chromosome C09"/>
</dbReference>
<dbReference type="Gene3D" id="1.10.8.430">
    <property type="entry name" value="Helical domain of apoptotic protease-activating factors"/>
    <property type="match status" value="1"/>
</dbReference>
<dbReference type="InterPro" id="IPR003593">
    <property type="entry name" value="AAA+_ATPase"/>
</dbReference>
<dbReference type="InterPro" id="IPR058192">
    <property type="entry name" value="WHD_ROQ1-like"/>
</dbReference>
<protein>
    <recommendedName>
        <fullName evidence="1">ADP-ribosyl cyclase/cyclic ADP-ribose hydrolase</fullName>
        <ecNumber evidence="1">3.2.2.6</ecNumber>
    </recommendedName>
</protein>
<dbReference type="Gene3D" id="3.40.50.10140">
    <property type="entry name" value="Toll/interleukin-1 receptor homology (TIR) domain"/>
    <property type="match status" value="1"/>
</dbReference>
<evidence type="ECO:0000313" key="10">
    <source>
        <dbReference type="EMBL" id="CAF1721829.1"/>
    </source>
</evidence>
<dbReference type="InterPro" id="IPR044974">
    <property type="entry name" value="Disease_R_plants"/>
</dbReference>
<keyword evidence="4" id="KW-0378">Hydrolase</keyword>
<evidence type="ECO:0000256" key="8">
    <source>
        <dbReference type="SAM" id="MobiDB-lite"/>
    </source>
</evidence>
<evidence type="ECO:0000256" key="2">
    <source>
        <dbReference type="ARBA" id="ARBA00022614"/>
    </source>
</evidence>
<dbReference type="FunFam" id="1.10.8.430:FF:000002">
    <property type="entry name" value="Disease resistance protein (TIR-NBS-LRR class)"/>
    <property type="match status" value="1"/>
</dbReference>
<dbReference type="GO" id="GO:0061809">
    <property type="term" value="F:NAD+ nucleosidase activity, cyclic ADP-ribose generating"/>
    <property type="evidence" value="ECO:0007669"/>
    <property type="project" value="UniProtKB-EC"/>
</dbReference>
<dbReference type="Pfam" id="PF23282">
    <property type="entry name" value="WHD_ROQ1"/>
    <property type="match status" value="1"/>
</dbReference>
<dbReference type="Gene3D" id="3.40.50.300">
    <property type="entry name" value="P-loop containing nucleotide triphosphate hydrolases"/>
    <property type="match status" value="1"/>
</dbReference>
<dbReference type="FunFam" id="3.40.50.10140:FF:000007">
    <property type="entry name" value="Disease resistance protein (TIR-NBS-LRR class)"/>
    <property type="match status" value="1"/>
</dbReference>
<dbReference type="Pfam" id="PF07725">
    <property type="entry name" value="LRR_3"/>
    <property type="match status" value="1"/>
</dbReference>
<dbReference type="SMART" id="SM00382">
    <property type="entry name" value="AAA"/>
    <property type="match status" value="1"/>
</dbReference>
<keyword evidence="5" id="KW-0611">Plant defense</keyword>
<dbReference type="SMART" id="SM00255">
    <property type="entry name" value="TIR"/>
    <property type="match status" value="1"/>
</dbReference>
<dbReference type="EC" id="3.2.2.6" evidence="1"/>
<evidence type="ECO:0000256" key="6">
    <source>
        <dbReference type="ARBA" id="ARBA00023027"/>
    </source>
</evidence>
<dbReference type="GO" id="GO:0007165">
    <property type="term" value="P:signal transduction"/>
    <property type="evidence" value="ECO:0007669"/>
    <property type="project" value="InterPro"/>
</dbReference>
<dbReference type="PROSITE" id="PS50104">
    <property type="entry name" value="TIR"/>
    <property type="match status" value="1"/>
</dbReference>
<dbReference type="InterPro" id="IPR036390">
    <property type="entry name" value="WH_DNA-bd_sf"/>
</dbReference>
<dbReference type="PRINTS" id="PR00364">
    <property type="entry name" value="DISEASERSIST"/>
</dbReference>
<dbReference type="InterPro" id="IPR042197">
    <property type="entry name" value="Apaf_helical"/>
</dbReference>
<dbReference type="SUPFAM" id="SSF52540">
    <property type="entry name" value="P-loop containing nucleoside triphosphate hydrolases"/>
    <property type="match status" value="1"/>
</dbReference>
<dbReference type="InterPro" id="IPR032675">
    <property type="entry name" value="LRR_dom_sf"/>
</dbReference>
<evidence type="ECO:0000256" key="5">
    <source>
        <dbReference type="ARBA" id="ARBA00022821"/>
    </source>
</evidence>
<dbReference type="Pfam" id="PF00931">
    <property type="entry name" value="NB-ARC"/>
    <property type="match status" value="1"/>
</dbReference>
<dbReference type="InterPro" id="IPR035897">
    <property type="entry name" value="Toll_tir_struct_dom_sf"/>
</dbReference>
<organism evidence="10">
    <name type="scientific">Brassica napus</name>
    <name type="common">Rape</name>
    <dbReference type="NCBI Taxonomy" id="3708"/>
    <lineage>
        <taxon>Eukaryota</taxon>
        <taxon>Viridiplantae</taxon>
        <taxon>Streptophyta</taxon>
        <taxon>Embryophyta</taxon>
        <taxon>Tracheophyta</taxon>
        <taxon>Spermatophyta</taxon>
        <taxon>Magnoliopsida</taxon>
        <taxon>eudicotyledons</taxon>
        <taxon>Gunneridae</taxon>
        <taxon>Pentapetalae</taxon>
        <taxon>rosids</taxon>
        <taxon>malvids</taxon>
        <taxon>Brassicales</taxon>
        <taxon>Brassicaceae</taxon>
        <taxon>Brassiceae</taxon>
        <taxon>Brassica</taxon>
    </lineage>
</organism>
<feature type="domain" description="TIR" evidence="9">
    <location>
        <begin position="9"/>
        <end position="174"/>
    </location>
</feature>
<dbReference type="InterPro" id="IPR011713">
    <property type="entry name" value="Leu-rich_rpt_3"/>
</dbReference>
<dbReference type="InterPro" id="IPR000157">
    <property type="entry name" value="TIR_dom"/>
</dbReference>
<reference evidence="10" key="1">
    <citation type="submission" date="2021-01" db="EMBL/GenBank/DDBJ databases">
        <authorList>
            <consortium name="Genoscope - CEA"/>
            <person name="William W."/>
        </authorList>
    </citation>
    <scope>NUCLEOTIDE SEQUENCE</scope>
</reference>
<dbReference type="InterPro" id="IPR027417">
    <property type="entry name" value="P-loop_NTPase"/>
</dbReference>
<sequence>MASSSRRTWRYRVFTSFHGPDVRKTFLSHLRKQFSCNGITMFDDQGIERSHIIAPALTQAIRESRISIIVLSKNYASSGWCLDELLEILKCKEDIGQIVMTVFYGVDPADVRKQTGHFGRAFKETCDRRKTKEKEERWSQALEYVGNIAGEHLINWVNEAAMVDKIATDVSNKLNATPSKDFDGIVGLEAHLREIESLLDLDNDEVKMVAITGPAGIGKSTIARALHSLLSNRFQLTCFVDNLRVTYPTGFDEYGLKYRLQEELLSNIFKQDGIRICHLGVIEERLHDQRVLIILDDVNNIRQLEALAGDITWFGPGSRVVVTTENKELLQRHGINNTYHVEFPSRGEALEIFCRYAFRQSYPHDRFKVLAFKVTKLCGNLPLGLRVVGSSLRGKKVDEWEDVMNRLETILDHQDIEQVLRVDYESLHETEQSLFLHIAVFFNRNDADLVKAMFTDNSSDIKHGLKILVNRSLIDVSTKGEIVMHKLLQQVGRQVVHKEAPWKRRILTDAQVICDVLERAKVKMCPRAFKRMPNLRFLKVYKSKDDGNDLLHIPEETEFPRRLRLLHWKAYPRKSLPLRFYLENLVELKMRHSHLQKLWEGTQALTNLKKMDLSWSFNLKELPDFSNTTMLESLVLRGCKNLVEIHSSIGNLRKIEFLQMSFCVKLQVVPALFNLAPLAFVGMEGCSQLRNFSDISTNIRTLSIADTMLEKISKSVRHWSSSLNENPNLKTLTQLPATITTLDLSFSGIETICCLQGLHMLREIRLFDCTELKSLPELPCFLKSLNANYCESLETVPCPLMTPFAKLSFTNCFKLDQQARNEIANQRFHLLQLGWSWLPGTQVPAEFEHRAIGNTLSFPISALSIFKVCLVCSSNNLADIYDKYYLSCRWMRKGYSNSFQAIEIYGFFISSYQHKHLLVFPSYLLLKYGCFEESGELTFEFTSVDFDVIECGVHIFKEELDGSNNGGSGDEDGDSNHWNTQESGQDSDEDEEADIISDTISESGPSEASGGDGVEEDYISVSRKRAMNTTMTGASINLKWGTKRRRF</sequence>
<dbReference type="SUPFAM" id="SSF46785">
    <property type="entry name" value="Winged helix' DNA-binding domain"/>
    <property type="match status" value="1"/>
</dbReference>
<accession>A0A816IXZ1</accession>
<evidence type="ECO:0000259" key="9">
    <source>
        <dbReference type="PROSITE" id="PS50104"/>
    </source>
</evidence>
<dbReference type="GO" id="GO:0006952">
    <property type="term" value="P:defense response"/>
    <property type="evidence" value="ECO:0007669"/>
    <property type="project" value="UniProtKB-KW"/>
</dbReference>
<evidence type="ECO:0000256" key="3">
    <source>
        <dbReference type="ARBA" id="ARBA00022737"/>
    </source>
</evidence>
<name>A0A816IXZ1_BRANA</name>
<dbReference type="PANTHER" id="PTHR11017">
    <property type="entry name" value="LEUCINE-RICH REPEAT-CONTAINING PROTEIN"/>
    <property type="match status" value="1"/>
</dbReference>
<feature type="region of interest" description="Disordered" evidence="8">
    <location>
        <begin position="962"/>
        <end position="1021"/>
    </location>
</feature>
<evidence type="ECO:0000256" key="7">
    <source>
        <dbReference type="ARBA" id="ARBA00047304"/>
    </source>
</evidence>
<dbReference type="EMBL" id="HG994373">
    <property type="protein sequence ID" value="CAF1721829.1"/>
    <property type="molecule type" value="Genomic_DNA"/>
</dbReference>
<feature type="compositionally biased region" description="Acidic residues" evidence="8">
    <location>
        <begin position="985"/>
        <end position="995"/>
    </location>
</feature>
<keyword evidence="3" id="KW-0677">Repeat</keyword>
<keyword evidence="2" id="KW-0433">Leucine-rich repeat</keyword>
<dbReference type="PANTHER" id="PTHR11017:SF584">
    <property type="entry name" value="TIR DOMAIN-CONTAINING PROTEIN"/>
    <property type="match status" value="1"/>
</dbReference>
<dbReference type="FunFam" id="3.40.50.300:FF:001002">
    <property type="entry name" value="Disease resistance protein (TIR-NBS-LRR class)"/>
    <property type="match status" value="1"/>
</dbReference>
<proteinExistence type="predicted"/>
<comment type="catalytic activity">
    <reaction evidence="7">
        <text>NAD(+) + H2O = ADP-D-ribose + nicotinamide + H(+)</text>
        <dbReference type="Rhea" id="RHEA:16301"/>
        <dbReference type="ChEBI" id="CHEBI:15377"/>
        <dbReference type="ChEBI" id="CHEBI:15378"/>
        <dbReference type="ChEBI" id="CHEBI:17154"/>
        <dbReference type="ChEBI" id="CHEBI:57540"/>
        <dbReference type="ChEBI" id="CHEBI:57967"/>
        <dbReference type="EC" id="3.2.2.6"/>
    </reaction>
    <physiologicalReaction direction="left-to-right" evidence="7">
        <dbReference type="Rhea" id="RHEA:16302"/>
    </physiologicalReaction>
</comment>
<dbReference type="Gene3D" id="3.80.10.10">
    <property type="entry name" value="Ribonuclease Inhibitor"/>
    <property type="match status" value="1"/>
</dbReference>